<dbReference type="EMBL" id="BMAR01000001">
    <property type="protein sequence ID" value="GFR41418.1"/>
    <property type="molecule type" value="Genomic_DNA"/>
</dbReference>
<evidence type="ECO:0000256" key="1">
    <source>
        <dbReference type="SAM" id="MobiDB-lite"/>
    </source>
</evidence>
<feature type="compositionally biased region" description="Low complexity" evidence="1">
    <location>
        <begin position="196"/>
        <end position="230"/>
    </location>
</feature>
<organism evidence="2 3">
    <name type="scientific">Astrephomene gubernaculifera</name>
    <dbReference type="NCBI Taxonomy" id="47775"/>
    <lineage>
        <taxon>Eukaryota</taxon>
        <taxon>Viridiplantae</taxon>
        <taxon>Chlorophyta</taxon>
        <taxon>core chlorophytes</taxon>
        <taxon>Chlorophyceae</taxon>
        <taxon>CS clade</taxon>
        <taxon>Chlamydomonadales</taxon>
        <taxon>Astrephomenaceae</taxon>
        <taxon>Astrephomene</taxon>
    </lineage>
</organism>
<feature type="compositionally biased region" description="Gly residues" evidence="1">
    <location>
        <begin position="48"/>
        <end position="72"/>
    </location>
</feature>
<feature type="region of interest" description="Disordered" evidence="1">
    <location>
        <begin position="196"/>
        <end position="249"/>
    </location>
</feature>
<evidence type="ECO:0000313" key="3">
    <source>
        <dbReference type="Proteomes" id="UP001054857"/>
    </source>
</evidence>
<name>A0AAD3HI13_9CHLO</name>
<feature type="non-terminal residue" evidence="2">
    <location>
        <position position="693"/>
    </location>
</feature>
<keyword evidence="3" id="KW-1185">Reference proteome</keyword>
<dbReference type="AlphaFoldDB" id="A0AAD3HI13"/>
<protein>
    <submittedName>
        <fullName evidence="2">Uncharacterized protein</fullName>
    </submittedName>
</protein>
<evidence type="ECO:0000313" key="2">
    <source>
        <dbReference type="EMBL" id="GFR41418.1"/>
    </source>
</evidence>
<dbReference type="Proteomes" id="UP001054857">
    <property type="component" value="Unassembled WGS sequence"/>
</dbReference>
<accession>A0AAD3HI13</accession>
<feature type="region of interest" description="Disordered" evidence="1">
    <location>
        <begin position="556"/>
        <end position="619"/>
    </location>
</feature>
<sequence>REHQFGAERGSSGLGEVLEPVKASAAEASLPTSLPPLPLISGGTAAAAGGGGGDGGGGGGGGIFSPVRGGGQSSLPSPRSGGFRAWGSVSAGRAVPGATATAAAGADGGSGGSMVPGDAAAAAAAADVATTSVADAAVEAAAAAAGGVARAATSSSPSSLYDYFFGSSGIVRRGSSVRESSIGGGGGSTPIAAAAATEPTVTEAAASPPTQAAAALAESASGQASGAAAARKAGPPDSPAHARAPSLSAGGCSPSFASPAAAALTSAAHPNRASTGGAVVLSGGAGAAAAAAGAVSAASDVTEVSVPADAADADAAVIASPEHKVDDGNDGGNDDGGGGDDAGGGCCSTVRPVTLLAALLQDLRERCGLLHLALPAVVAEVAEWCNGGGGGEGCGGEGDYCGLVASWRQEVVAVVEPGPEADRIFSSLAGCYAPHHFPSGNGHPRCDPSPAPSSLSSLFAAARGGPLECPRSRCCYSLLARQEVWHGGSTLATLLIQVCRPAALLRPSDLAALAPQLGGMIVTAASPLPAAIRTALLSAGAAAVVCPDTPLAAVSTESTGTAHAPPSTLPTSGTTMPSPSPQPVPFRRGSVARESISFGGCLSSPPQQQPQPPQQQQHLSVAVVPEEGAEMEGDGGCGGGGSGVVAGADVAAVVEFYEVLVRELLAGASVRRALDAAELRQPALRGRVAFHHL</sequence>
<gene>
    <name evidence="2" type="ORF">Agub_g2102</name>
</gene>
<proteinExistence type="predicted"/>
<feature type="compositionally biased region" description="Low complexity" evidence="1">
    <location>
        <begin position="23"/>
        <end position="32"/>
    </location>
</feature>
<comment type="caution">
    <text evidence="2">The sequence shown here is derived from an EMBL/GenBank/DDBJ whole genome shotgun (WGS) entry which is preliminary data.</text>
</comment>
<feature type="region of interest" description="Disordered" evidence="1">
    <location>
        <begin position="23"/>
        <end position="83"/>
    </location>
</feature>
<feature type="compositionally biased region" description="Low complexity" evidence="1">
    <location>
        <begin position="565"/>
        <end position="577"/>
    </location>
</feature>
<reference evidence="2 3" key="1">
    <citation type="journal article" date="2021" name="Sci. Rep.">
        <title>Genome sequencing of the multicellular alga Astrephomene provides insights into convergent evolution of germ-soma differentiation.</title>
        <authorList>
            <person name="Yamashita S."/>
            <person name="Yamamoto K."/>
            <person name="Matsuzaki R."/>
            <person name="Suzuki S."/>
            <person name="Yamaguchi H."/>
            <person name="Hirooka S."/>
            <person name="Minakuchi Y."/>
            <person name="Miyagishima S."/>
            <person name="Kawachi M."/>
            <person name="Toyoda A."/>
            <person name="Nozaki H."/>
        </authorList>
    </citation>
    <scope>NUCLEOTIDE SEQUENCE [LARGE SCALE GENOMIC DNA]</scope>
    <source>
        <strain evidence="2 3">NIES-4017</strain>
    </source>
</reference>